<comment type="subcellular location">
    <subcellularLocation>
        <location evidence="1">Golgi apparatus membrane</location>
        <topology evidence="1">Multi-pass membrane protein</topology>
    </subcellularLocation>
</comment>
<evidence type="ECO:0000256" key="7">
    <source>
        <dbReference type="ARBA" id="ARBA00023136"/>
    </source>
</evidence>
<reference evidence="11" key="1">
    <citation type="submission" date="2021-01" db="EMBL/GenBank/DDBJ databases">
        <authorList>
            <person name="Kaushik A."/>
        </authorList>
    </citation>
    <scope>NUCLEOTIDE SEQUENCE</scope>
    <source>
        <strain evidence="11">AG5</strain>
    </source>
</reference>
<dbReference type="PROSITE" id="PS51011">
    <property type="entry name" value="ARID"/>
    <property type="match status" value="1"/>
</dbReference>
<dbReference type="Proteomes" id="UP000663827">
    <property type="component" value="Unassembled WGS sequence"/>
</dbReference>
<dbReference type="GO" id="GO:0000139">
    <property type="term" value="C:Golgi membrane"/>
    <property type="evidence" value="ECO:0007669"/>
    <property type="project" value="UniProtKB-SubCell"/>
</dbReference>
<protein>
    <recommendedName>
        <fullName evidence="10">ARID domain-containing protein</fullName>
    </recommendedName>
</protein>
<evidence type="ECO:0000256" key="3">
    <source>
        <dbReference type="ARBA" id="ARBA00022502"/>
    </source>
</evidence>
<feature type="domain" description="ARID" evidence="10">
    <location>
        <begin position="139"/>
        <end position="240"/>
    </location>
</feature>
<name>A0A8H3I288_9AGAM</name>
<accession>A0A8H3I288</accession>
<dbReference type="Pfam" id="PF01388">
    <property type="entry name" value="ARID"/>
    <property type="match status" value="1"/>
</dbReference>
<evidence type="ECO:0000256" key="9">
    <source>
        <dbReference type="SAM" id="Phobius"/>
    </source>
</evidence>
<feature type="transmembrane region" description="Helical" evidence="9">
    <location>
        <begin position="543"/>
        <end position="566"/>
    </location>
</feature>
<evidence type="ECO:0000256" key="2">
    <source>
        <dbReference type="ARBA" id="ARBA00007414"/>
    </source>
</evidence>
<evidence type="ECO:0000259" key="10">
    <source>
        <dbReference type="PROSITE" id="PS51011"/>
    </source>
</evidence>
<evidence type="ECO:0000313" key="11">
    <source>
        <dbReference type="EMBL" id="CAE7225798.1"/>
    </source>
</evidence>
<dbReference type="Pfam" id="PF10277">
    <property type="entry name" value="Frag1"/>
    <property type="match status" value="1"/>
</dbReference>
<dbReference type="EMBL" id="CAJNJQ010006288">
    <property type="protein sequence ID" value="CAE7225798.1"/>
    <property type="molecule type" value="Genomic_DNA"/>
</dbReference>
<evidence type="ECO:0000256" key="8">
    <source>
        <dbReference type="SAM" id="MobiDB-lite"/>
    </source>
</evidence>
<comment type="similarity">
    <text evidence="2">Belongs to the PGAP2 family.</text>
</comment>
<evidence type="ECO:0000256" key="1">
    <source>
        <dbReference type="ARBA" id="ARBA00004653"/>
    </source>
</evidence>
<dbReference type="Gene3D" id="1.10.150.60">
    <property type="entry name" value="ARID DNA-binding domain"/>
    <property type="match status" value="1"/>
</dbReference>
<feature type="transmembrane region" description="Helical" evidence="9">
    <location>
        <begin position="638"/>
        <end position="655"/>
    </location>
</feature>
<sequence length="777" mass="86877">MSQNVPDASSHTGQPTIEELRRKITHAREQTQAYLGRGDTSHWEELGLETAVSMLAHVEDMLGRGLPQSSSSATTSLSSTPRTSNFMSTIGSGAAPSTTQAPSSLSTSAAPVNLTPTNVATHIGLPGVAALNAYSEPAIPSDRLTFSYLWKLWALQNRKTQRDIPTLGGKFLDLHSLALNINSLGGHSEMNRNTSLWKRLAVQLKLIDHETQDNEYSKRVVDMLQNTQKELLLPFEQYCVLWSCLSDEEKNNHLVEYTAATTSTRANLPSSMPEVGEMLLPTSTISDCGPTMTLAPNAPELQEATKLVDTYFYGFYPGIRLHTKIERLLKLPPSEFPKHTWTRKRLDWLSKFSQKHAGRSTDQIIACMTVVIQQQLQEKKLAPMPPSGWPAKDVKVTEILPPTSNAMFSPSLIVQANRFVERTLQAVEEVRSHMKRIELPDIHQEPLKALVTEAYDLALFFYRAVALHYMLFLNEKDTRSVLMHSMLIIEQFFLSSTGHPAHIIGLEYAVASVTRIRDVVDSMRDAYAKRYRDIGDWYPERNLFQILIALTSGPRFALVFLWWFITRVENPKAAAAIAICGVIRTVSCGGWVYITSNDDHDVHDVLMILYMVCNLPWMLGSISYTPQGHHASRNRRKITASLFFGALPPMIYFFIRHKVQRIPGAYTHYSFFEWWLIVADVAFDSLKSAEFSTVEISVRAVGSSSAEIEKPTVPENDALADPTRLSTKMAVPKALPVITEEKKVDGAMVDVAPSNQSDLITSLVFSPVATYATDLYL</sequence>
<keyword evidence="6" id="KW-0333">Golgi apparatus</keyword>
<dbReference type="GO" id="GO:0006506">
    <property type="term" value="P:GPI anchor biosynthetic process"/>
    <property type="evidence" value="ECO:0007669"/>
    <property type="project" value="UniProtKB-KW"/>
</dbReference>
<dbReference type="CDD" id="cd16100">
    <property type="entry name" value="ARID"/>
    <property type="match status" value="1"/>
</dbReference>
<feature type="compositionally biased region" description="Polar residues" evidence="8">
    <location>
        <begin position="85"/>
        <end position="109"/>
    </location>
</feature>
<feature type="transmembrane region" description="Helical" evidence="9">
    <location>
        <begin position="606"/>
        <end position="626"/>
    </location>
</feature>
<feature type="transmembrane region" description="Helical" evidence="9">
    <location>
        <begin position="573"/>
        <end position="594"/>
    </location>
</feature>
<dbReference type="InterPro" id="IPR039545">
    <property type="entry name" value="PGAP2"/>
</dbReference>
<keyword evidence="3" id="KW-0337">GPI-anchor biosynthesis</keyword>
<dbReference type="GO" id="GO:0003677">
    <property type="term" value="F:DNA binding"/>
    <property type="evidence" value="ECO:0007669"/>
    <property type="project" value="InterPro"/>
</dbReference>
<dbReference type="AlphaFoldDB" id="A0A8H3I288"/>
<keyword evidence="4 9" id="KW-0812">Transmembrane</keyword>
<feature type="region of interest" description="Disordered" evidence="8">
    <location>
        <begin position="66"/>
        <end position="109"/>
    </location>
</feature>
<evidence type="ECO:0000313" key="12">
    <source>
        <dbReference type="Proteomes" id="UP000663827"/>
    </source>
</evidence>
<dbReference type="PANTHER" id="PTHR12892:SF11">
    <property type="entry name" value="POST-GPI ATTACHMENT TO PROTEINS FACTOR 2"/>
    <property type="match status" value="1"/>
</dbReference>
<dbReference type="PANTHER" id="PTHR12892">
    <property type="entry name" value="FGF RECEPTOR ACTIVATING PROTEIN 1"/>
    <property type="match status" value="1"/>
</dbReference>
<comment type="caution">
    <text evidence="11">The sequence shown here is derived from an EMBL/GenBank/DDBJ whole genome shotgun (WGS) entry which is preliminary data.</text>
</comment>
<proteinExistence type="inferred from homology"/>
<keyword evidence="7 9" id="KW-0472">Membrane</keyword>
<evidence type="ECO:0000256" key="6">
    <source>
        <dbReference type="ARBA" id="ARBA00023034"/>
    </source>
</evidence>
<organism evidence="11 12">
    <name type="scientific">Rhizoctonia solani</name>
    <dbReference type="NCBI Taxonomy" id="456999"/>
    <lineage>
        <taxon>Eukaryota</taxon>
        <taxon>Fungi</taxon>
        <taxon>Dikarya</taxon>
        <taxon>Basidiomycota</taxon>
        <taxon>Agaricomycotina</taxon>
        <taxon>Agaricomycetes</taxon>
        <taxon>Cantharellales</taxon>
        <taxon>Ceratobasidiaceae</taxon>
        <taxon>Rhizoctonia</taxon>
    </lineage>
</organism>
<dbReference type="GO" id="GO:0005789">
    <property type="term" value="C:endoplasmic reticulum membrane"/>
    <property type="evidence" value="ECO:0007669"/>
    <property type="project" value="TreeGrafter"/>
</dbReference>
<dbReference type="SUPFAM" id="SSF46774">
    <property type="entry name" value="ARID-like"/>
    <property type="match status" value="1"/>
</dbReference>
<evidence type="ECO:0000256" key="5">
    <source>
        <dbReference type="ARBA" id="ARBA00022989"/>
    </source>
</evidence>
<dbReference type="InterPro" id="IPR001606">
    <property type="entry name" value="ARID_dom"/>
</dbReference>
<dbReference type="InterPro" id="IPR019402">
    <property type="entry name" value="CWH43_N"/>
</dbReference>
<gene>
    <name evidence="11" type="ORF">RDB_LOCUS174895</name>
</gene>
<evidence type="ECO:0000256" key="4">
    <source>
        <dbReference type="ARBA" id="ARBA00022692"/>
    </source>
</evidence>
<dbReference type="InterPro" id="IPR036431">
    <property type="entry name" value="ARID_dom_sf"/>
</dbReference>
<keyword evidence="5 9" id="KW-1133">Transmembrane helix</keyword>
<feature type="compositionally biased region" description="Low complexity" evidence="8">
    <location>
        <begin position="69"/>
        <end position="84"/>
    </location>
</feature>